<organism evidence="2 3">
    <name type="scientific">Halopseudomonas salina</name>
    <dbReference type="NCBI Taxonomy" id="1323744"/>
    <lineage>
        <taxon>Bacteria</taxon>
        <taxon>Pseudomonadati</taxon>
        <taxon>Pseudomonadota</taxon>
        <taxon>Gammaproteobacteria</taxon>
        <taxon>Pseudomonadales</taxon>
        <taxon>Pseudomonadaceae</taxon>
        <taxon>Halopseudomonas</taxon>
    </lineage>
</organism>
<evidence type="ECO:0000313" key="3">
    <source>
        <dbReference type="Proteomes" id="UP000638188"/>
    </source>
</evidence>
<keyword evidence="1" id="KW-0472">Membrane</keyword>
<accession>A0ABQ1NY59</accession>
<keyword evidence="1" id="KW-1133">Transmembrane helix</keyword>
<dbReference type="Proteomes" id="UP000638188">
    <property type="component" value="Unassembled WGS sequence"/>
</dbReference>
<evidence type="ECO:0000256" key="1">
    <source>
        <dbReference type="SAM" id="Phobius"/>
    </source>
</evidence>
<evidence type="ECO:0000313" key="2">
    <source>
        <dbReference type="EMBL" id="GGC87530.1"/>
    </source>
</evidence>
<comment type="caution">
    <text evidence="2">The sequence shown here is derived from an EMBL/GenBank/DDBJ whole genome shotgun (WGS) entry which is preliminary data.</text>
</comment>
<reference evidence="3" key="1">
    <citation type="journal article" date="2019" name="Int. J. Syst. Evol. Microbiol.">
        <title>The Global Catalogue of Microorganisms (GCM) 10K type strain sequencing project: providing services to taxonomists for standard genome sequencing and annotation.</title>
        <authorList>
            <consortium name="The Broad Institute Genomics Platform"/>
            <consortium name="The Broad Institute Genome Sequencing Center for Infectious Disease"/>
            <person name="Wu L."/>
            <person name="Ma J."/>
        </authorList>
    </citation>
    <scope>NUCLEOTIDE SEQUENCE [LARGE SCALE GENOMIC DNA]</scope>
    <source>
        <strain evidence="3">CGMCC 1.12482</strain>
    </source>
</reference>
<dbReference type="RefSeq" id="WP_150277507.1">
    <property type="nucleotide sequence ID" value="NZ_BMFF01000001.1"/>
</dbReference>
<keyword evidence="3" id="KW-1185">Reference proteome</keyword>
<gene>
    <name evidence="2" type="ORF">GCM10007418_04100</name>
</gene>
<proteinExistence type="predicted"/>
<protein>
    <recommendedName>
        <fullName evidence="4">Phage abortive infection protein</fullName>
    </recommendedName>
</protein>
<evidence type="ECO:0008006" key="4">
    <source>
        <dbReference type="Google" id="ProtNLM"/>
    </source>
</evidence>
<sequence>MKRFKLALAILAAGAALLAPIAIYIWHFGWRITSDHGQWAEMGSAMAGIYAPLLGLLTLGILWQQHQTLKAQHTLQREQQSFLHEQHVQNTSRERLDNVLQTLLRRLSEQDSKDVIGAYQTFSDSDITEELTSGYSYGKAQTELTTLWIATYNCFAFFKTTEDPLRLWFYGAMREKIMAEIGMATCITLDLIALLQEASISHYEYFTELNTHVAKKAETKPDQFPAHTNGNA</sequence>
<dbReference type="EMBL" id="BMFF01000001">
    <property type="protein sequence ID" value="GGC87530.1"/>
    <property type="molecule type" value="Genomic_DNA"/>
</dbReference>
<name>A0ABQ1NY59_9GAMM</name>
<keyword evidence="1" id="KW-0812">Transmembrane</keyword>
<feature type="transmembrane region" description="Helical" evidence="1">
    <location>
        <begin position="42"/>
        <end position="63"/>
    </location>
</feature>